<evidence type="ECO:0000256" key="1">
    <source>
        <dbReference type="ARBA" id="ARBA00004567"/>
    </source>
</evidence>
<evidence type="ECO:0000256" key="5">
    <source>
        <dbReference type="ARBA" id="ARBA00022927"/>
    </source>
</evidence>
<name>A0A316UBK2_9BASI</name>
<keyword evidence="3 9" id="KW-0813">Transport</keyword>
<dbReference type="Pfam" id="PF07575">
    <property type="entry name" value="Nucleopor_Nup85"/>
    <property type="match status" value="1"/>
</dbReference>
<dbReference type="GO" id="GO:0006406">
    <property type="term" value="P:mRNA export from nucleus"/>
    <property type="evidence" value="ECO:0007669"/>
    <property type="project" value="TreeGrafter"/>
</dbReference>
<dbReference type="RefSeq" id="XP_025348943.1">
    <property type="nucleotide sequence ID" value="XM_025492075.1"/>
</dbReference>
<comment type="subcellular location">
    <subcellularLocation>
        <location evidence="1 9">Nucleus</location>
        <location evidence="1 9">Nuclear pore complex</location>
    </subcellularLocation>
</comment>
<sequence>MPTSTPSSSSRATQPYPPATVGLFAPSTSDEEHELIQKWLGEQHTFFLSLARIHEEAIKEARRDTGSKWKREEDLMDDDGEDDGPSSLHLPYYTRLFHLVIQSNRDLLEQLAETPSASTSPYLPHLSRVLLPILTLAQTLYLSPNATDLQHAGEGIIGEELLHWLNSYDLAPTTEQGREIAASDEPYLHANYWDYILRCTLRGFHSTVGTLLATLLSLPSKSLKTLVARMRELIKALPRSTEFKTEVQFKAARRDFHLKLMGILASLEAVMDEVQDELTSSFEDRDDPEEEAEDLRLSLEAGLRIFLEVLAGNRERVVEAAEDWKEALTAWGTLVDVGLKRDGLADALSKIMNLRGEALEEGTALPDKAEQIMVKMIRGDLAGAAGSTTALDPYLAQVLLDFSTKLRLLDEGAESEEQVTPLERANLVYSNTLLATHGLWRIAMDYLSEAGPSGTARMSQILLGLPLLESADDKKKRLARQPTEDENGEEIIVEEVDEFHLTESVLEACSTFGLEREARAVCRKLSLHLSSGASQDEQATPRFGPAVIYALRSPPRGDVAVLKTIKGRMLEGLLDRKSRAASATSSTAEEWFIEEVTEIKRWLIKSARRDALGDTQTDGVQQGPFLNRTKRSLASRGDGFAEEDQYLLDDEEEFNHHFAQSLPPVLLFLTNLARFFKIKQESGNGPLSITFLLELLNAGLVDGDWTSVCLYEIGEALQRSGSTATEPALLYDSLRLLESISFSASLSEEEEEFYLGKLGIWTAGGRRGRGEAGGAAMVEMKKERLDRARRCLQTFRLRVAMALGVGGLGSSSGNSSIFGTDSTTAVAATKSGLTAAGGDEMMDGEI</sequence>
<dbReference type="PANTHER" id="PTHR13373:SF21">
    <property type="entry name" value="NUCLEAR PORE COMPLEX PROTEIN NUP85"/>
    <property type="match status" value="1"/>
</dbReference>
<organism evidence="11 12">
    <name type="scientific">Pseudomicrostroma glucosiphilum</name>
    <dbReference type="NCBI Taxonomy" id="1684307"/>
    <lineage>
        <taxon>Eukaryota</taxon>
        <taxon>Fungi</taxon>
        <taxon>Dikarya</taxon>
        <taxon>Basidiomycota</taxon>
        <taxon>Ustilaginomycotina</taxon>
        <taxon>Exobasidiomycetes</taxon>
        <taxon>Microstromatales</taxon>
        <taxon>Microstromatales incertae sedis</taxon>
        <taxon>Pseudomicrostroma</taxon>
    </lineage>
</organism>
<comment type="function">
    <text evidence="9">Functions as a component of the nuclear pore complex (NPC).</text>
</comment>
<dbReference type="STRING" id="1684307.A0A316UBK2"/>
<dbReference type="GO" id="GO:0031080">
    <property type="term" value="C:nuclear pore outer ring"/>
    <property type="evidence" value="ECO:0007669"/>
    <property type="project" value="TreeGrafter"/>
</dbReference>
<evidence type="ECO:0000256" key="4">
    <source>
        <dbReference type="ARBA" id="ARBA00022816"/>
    </source>
</evidence>
<evidence type="ECO:0000256" key="6">
    <source>
        <dbReference type="ARBA" id="ARBA00023010"/>
    </source>
</evidence>
<evidence type="ECO:0000313" key="12">
    <source>
        <dbReference type="Proteomes" id="UP000245942"/>
    </source>
</evidence>
<proteinExistence type="inferred from homology"/>
<protein>
    <recommendedName>
        <fullName evidence="9">Nuclear pore complex protein Nup85</fullName>
    </recommendedName>
</protein>
<keyword evidence="4 9" id="KW-0509">mRNA transport</keyword>
<dbReference type="GO" id="GO:0045893">
    <property type="term" value="P:positive regulation of DNA-templated transcription"/>
    <property type="evidence" value="ECO:0007669"/>
    <property type="project" value="TreeGrafter"/>
</dbReference>
<dbReference type="InterPro" id="IPR011502">
    <property type="entry name" value="Nucleoporin_Nup85"/>
</dbReference>
<evidence type="ECO:0000313" key="11">
    <source>
        <dbReference type="EMBL" id="PWN21783.1"/>
    </source>
</evidence>
<dbReference type="Proteomes" id="UP000245942">
    <property type="component" value="Unassembled WGS sequence"/>
</dbReference>
<reference evidence="11 12" key="1">
    <citation type="journal article" date="2018" name="Mol. Biol. Evol.">
        <title>Broad Genomic Sampling Reveals a Smut Pathogenic Ancestry of the Fungal Clade Ustilaginomycotina.</title>
        <authorList>
            <person name="Kijpornyongpan T."/>
            <person name="Mondo S.J."/>
            <person name="Barry K."/>
            <person name="Sandor L."/>
            <person name="Lee J."/>
            <person name="Lipzen A."/>
            <person name="Pangilinan J."/>
            <person name="LaButti K."/>
            <person name="Hainaut M."/>
            <person name="Henrissat B."/>
            <person name="Grigoriev I.V."/>
            <person name="Spatafora J.W."/>
            <person name="Aime M.C."/>
        </authorList>
    </citation>
    <scope>NUCLEOTIDE SEQUENCE [LARGE SCALE GENOMIC DNA]</scope>
    <source>
        <strain evidence="11 12">MCA 4718</strain>
    </source>
</reference>
<comment type="similarity">
    <text evidence="2 9">Belongs to the nucleoporin Nup85 family.</text>
</comment>
<keyword evidence="6 9" id="KW-0811">Translocation</keyword>
<dbReference type="GO" id="GO:0031965">
    <property type="term" value="C:nuclear membrane"/>
    <property type="evidence" value="ECO:0007669"/>
    <property type="project" value="UniProtKB-UniRule"/>
</dbReference>
<keyword evidence="12" id="KW-1185">Reference proteome</keyword>
<feature type="compositionally biased region" description="Low complexity" evidence="10">
    <location>
        <begin position="1"/>
        <end position="10"/>
    </location>
</feature>
<gene>
    <name evidence="11" type="ORF">BCV69DRAFT_281712</name>
</gene>
<feature type="region of interest" description="Disordered" evidence="10">
    <location>
        <begin position="1"/>
        <end position="28"/>
    </location>
</feature>
<accession>A0A316UBK2</accession>
<dbReference type="PANTHER" id="PTHR13373">
    <property type="entry name" value="FROUNT PROTEIN-RELATED"/>
    <property type="match status" value="1"/>
</dbReference>
<evidence type="ECO:0000256" key="3">
    <source>
        <dbReference type="ARBA" id="ARBA00022448"/>
    </source>
</evidence>
<dbReference type="GO" id="GO:0006606">
    <property type="term" value="P:protein import into nucleus"/>
    <property type="evidence" value="ECO:0007669"/>
    <property type="project" value="TreeGrafter"/>
</dbReference>
<comment type="subunit">
    <text evidence="9">Component of the nuclear pore complex (NPC).</text>
</comment>
<evidence type="ECO:0000256" key="8">
    <source>
        <dbReference type="ARBA" id="ARBA00023242"/>
    </source>
</evidence>
<keyword evidence="9" id="KW-0472">Membrane</keyword>
<dbReference type="GO" id="GO:0017056">
    <property type="term" value="F:structural constituent of nuclear pore"/>
    <property type="evidence" value="ECO:0007669"/>
    <property type="project" value="TreeGrafter"/>
</dbReference>
<evidence type="ECO:0000256" key="9">
    <source>
        <dbReference type="RuleBase" id="RU365073"/>
    </source>
</evidence>
<keyword evidence="8 9" id="KW-0539">Nucleus</keyword>
<dbReference type="EMBL" id="KZ819324">
    <property type="protein sequence ID" value="PWN21783.1"/>
    <property type="molecule type" value="Genomic_DNA"/>
</dbReference>
<dbReference type="OrthoDB" id="17644at2759"/>
<evidence type="ECO:0000256" key="2">
    <source>
        <dbReference type="ARBA" id="ARBA00005573"/>
    </source>
</evidence>
<dbReference type="AlphaFoldDB" id="A0A316UBK2"/>
<evidence type="ECO:0000256" key="7">
    <source>
        <dbReference type="ARBA" id="ARBA00023132"/>
    </source>
</evidence>
<dbReference type="GeneID" id="37013809"/>
<keyword evidence="5 9" id="KW-0653">Protein transport</keyword>
<evidence type="ECO:0000256" key="10">
    <source>
        <dbReference type="SAM" id="MobiDB-lite"/>
    </source>
</evidence>
<keyword evidence="7 9" id="KW-0906">Nuclear pore complex</keyword>